<dbReference type="EMBL" id="JACHIP010000032">
    <property type="protein sequence ID" value="MBB5061221.1"/>
    <property type="molecule type" value="Genomic_DNA"/>
</dbReference>
<dbReference type="InterPro" id="IPR032874">
    <property type="entry name" value="DDE_dom"/>
</dbReference>
<comment type="caution">
    <text evidence="5">The sequence shown here is derived from an EMBL/GenBank/DDBJ whole genome shotgun (WGS) entry which is preliminary data.</text>
</comment>
<name>A0A7W7ZJT1_9BACT</name>
<dbReference type="GO" id="GO:0032196">
    <property type="term" value="P:transposition"/>
    <property type="evidence" value="ECO:0007669"/>
    <property type="project" value="UniProtKB-KW"/>
</dbReference>
<evidence type="ECO:0000259" key="4">
    <source>
        <dbReference type="Pfam" id="PF13610"/>
    </source>
</evidence>
<dbReference type="Proteomes" id="UP000540989">
    <property type="component" value="Unassembled WGS sequence"/>
</dbReference>
<reference evidence="5 6" key="1">
    <citation type="submission" date="2020-08" db="EMBL/GenBank/DDBJ databases">
        <title>Genomic Encyclopedia of Type Strains, Phase IV (KMG-V): Genome sequencing to study the core and pangenomes of soil and plant-associated prokaryotes.</title>
        <authorList>
            <person name="Whitman W."/>
        </authorList>
    </citation>
    <scope>NUCLEOTIDE SEQUENCE [LARGE SCALE GENOMIC DNA]</scope>
    <source>
        <strain evidence="5 6">M8UP14</strain>
    </source>
</reference>
<keyword evidence="1" id="KW-0815">Transposition</keyword>
<proteinExistence type="predicted"/>
<keyword evidence="2" id="KW-0238">DNA-binding</keyword>
<dbReference type="NCBIfam" id="NF033587">
    <property type="entry name" value="transpos_IS6"/>
    <property type="match status" value="1"/>
</dbReference>
<protein>
    <submittedName>
        <fullName evidence="5">Putative transposase</fullName>
    </submittedName>
</protein>
<dbReference type="InterPro" id="IPR052183">
    <property type="entry name" value="IS_Transposase"/>
</dbReference>
<organism evidence="5 6">
    <name type="scientific">Granulicella aggregans</name>
    <dbReference type="NCBI Taxonomy" id="474949"/>
    <lineage>
        <taxon>Bacteria</taxon>
        <taxon>Pseudomonadati</taxon>
        <taxon>Acidobacteriota</taxon>
        <taxon>Terriglobia</taxon>
        <taxon>Terriglobales</taxon>
        <taxon>Acidobacteriaceae</taxon>
        <taxon>Granulicella</taxon>
    </lineage>
</organism>
<dbReference type="PANTHER" id="PTHR35528:SF3">
    <property type="entry name" value="BLL1675 PROTEIN"/>
    <property type="match status" value="1"/>
</dbReference>
<keyword evidence="6" id="KW-1185">Reference proteome</keyword>
<evidence type="ECO:0000313" key="5">
    <source>
        <dbReference type="EMBL" id="MBB5061221.1"/>
    </source>
</evidence>
<sequence length="241" mass="28887">MWEAEEVSSSERYRRHRFPIEVAEHCVWLYFRFSLSYRNIEEMMAVRGVRVTYETVREWCQKFGALYASQLRKSRPRIGSKWHLDEVFLKMNGVQHYLWRAVDENGVTIDILVQPKRDRWAALRFFRRLLCAAGGAPRVIITDKLRSYAAAKRWILPEVEHRQSRYLNNRCENSHQPKRTRERQMKRFQSPEQAQRFLSTFESINTAFRFRRHLLSAASYRRRLTHALQLWRATALGVALP</sequence>
<dbReference type="Pfam" id="PF13610">
    <property type="entry name" value="DDE_Tnp_IS240"/>
    <property type="match status" value="1"/>
</dbReference>
<gene>
    <name evidence="5" type="ORF">HDF16_005957</name>
</gene>
<dbReference type="GO" id="GO:0003677">
    <property type="term" value="F:DNA binding"/>
    <property type="evidence" value="ECO:0007669"/>
    <property type="project" value="UniProtKB-KW"/>
</dbReference>
<keyword evidence="3" id="KW-0233">DNA recombination</keyword>
<evidence type="ECO:0000256" key="1">
    <source>
        <dbReference type="ARBA" id="ARBA00022578"/>
    </source>
</evidence>
<dbReference type="GO" id="GO:0006310">
    <property type="term" value="P:DNA recombination"/>
    <property type="evidence" value="ECO:0007669"/>
    <property type="project" value="UniProtKB-KW"/>
</dbReference>
<accession>A0A7W7ZJT1</accession>
<feature type="domain" description="DDE" evidence="4">
    <location>
        <begin position="80"/>
        <end position="208"/>
    </location>
</feature>
<evidence type="ECO:0000313" key="6">
    <source>
        <dbReference type="Proteomes" id="UP000540989"/>
    </source>
</evidence>
<dbReference type="InterPro" id="IPR047930">
    <property type="entry name" value="Transpos_IS6"/>
</dbReference>
<dbReference type="PANTHER" id="PTHR35528">
    <property type="entry name" value="BLL1675 PROTEIN"/>
    <property type="match status" value="1"/>
</dbReference>
<evidence type="ECO:0000256" key="3">
    <source>
        <dbReference type="ARBA" id="ARBA00023172"/>
    </source>
</evidence>
<evidence type="ECO:0000256" key="2">
    <source>
        <dbReference type="ARBA" id="ARBA00023125"/>
    </source>
</evidence>
<dbReference type="AlphaFoldDB" id="A0A7W7ZJT1"/>